<keyword evidence="1" id="KW-0812">Transmembrane</keyword>
<accession>A0A445A5P3</accession>
<dbReference type="EMBL" id="SDMP01000013">
    <property type="protein sequence ID" value="RYR21662.1"/>
    <property type="molecule type" value="Genomic_DNA"/>
</dbReference>
<organism evidence="2 3">
    <name type="scientific">Arachis hypogaea</name>
    <name type="common">Peanut</name>
    <dbReference type="NCBI Taxonomy" id="3818"/>
    <lineage>
        <taxon>Eukaryota</taxon>
        <taxon>Viridiplantae</taxon>
        <taxon>Streptophyta</taxon>
        <taxon>Embryophyta</taxon>
        <taxon>Tracheophyta</taxon>
        <taxon>Spermatophyta</taxon>
        <taxon>Magnoliopsida</taxon>
        <taxon>eudicotyledons</taxon>
        <taxon>Gunneridae</taxon>
        <taxon>Pentapetalae</taxon>
        <taxon>rosids</taxon>
        <taxon>fabids</taxon>
        <taxon>Fabales</taxon>
        <taxon>Fabaceae</taxon>
        <taxon>Papilionoideae</taxon>
        <taxon>50 kb inversion clade</taxon>
        <taxon>dalbergioids sensu lato</taxon>
        <taxon>Dalbergieae</taxon>
        <taxon>Pterocarpus clade</taxon>
        <taxon>Arachis</taxon>
    </lineage>
</organism>
<keyword evidence="1" id="KW-0472">Membrane</keyword>
<keyword evidence="1" id="KW-1133">Transmembrane helix</keyword>
<comment type="caution">
    <text evidence="2">The sequence shown here is derived from an EMBL/GenBank/DDBJ whole genome shotgun (WGS) entry which is preliminary data.</text>
</comment>
<keyword evidence="3" id="KW-1185">Reference proteome</keyword>
<sequence length="145" mass="16301">MRSSSAALGAFGTTFVSHRRRRTVRGANVSHLYSRLCAATFRLACSELKNQNYRQGRFPLRSVFPLVPGLFHPSTPSATVLPLVSHCSRQLYIFSVFQLLTLGINFVLYMKFGGAAISLRVLSPTTVIEFGSIWWIIRYQFIVPS</sequence>
<gene>
    <name evidence="2" type="ORF">Ahy_B03g066977</name>
</gene>
<dbReference type="AlphaFoldDB" id="A0A445A5P3"/>
<protein>
    <submittedName>
        <fullName evidence="2">Uncharacterized protein</fullName>
    </submittedName>
</protein>
<proteinExistence type="predicted"/>
<feature type="transmembrane region" description="Helical" evidence="1">
    <location>
        <begin position="91"/>
        <end position="110"/>
    </location>
</feature>
<evidence type="ECO:0000313" key="2">
    <source>
        <dbReference type="EMBL" id="RYR21662.1"/>
    </source>
</evidence>
<name>A0A445A5P3_ARAHY</name>
<reference evidence="2 3" key="1">
    <citation type="submission" date="2019-01" db="EMBL/GenBank/DDBJ databases">
        <title>Sequencing of cultivated peanut Arachis hypogaea provides insights into genome evolution and oil improvement.</title>
        <authorList>
            <person name="Chen X."/>
        </authorList>
    </citation>
    <scope>NUCLEOTIDE SEQUENCE [LARGE SCALE GENOMIC DNA]</scope>
    <source>
        <strain evidence="3">cv. Fuhuasheng</strain>
        <tissue evidence="2">Leaves</tissue>
    </source>
</reference>
<dbReference type="Proteomes" id="UP000289738">
    <property type="component" value="Chromosome B03"/>
</dbReference>
<feature type="transmembrane region" description="Helical" evidence="1">
    <location>
        <begin position="117"/>
        <end position="137"/>
    </location>
</feature>
<evidence type="ECO:0000256" key="1">
    <source>
        <dbReference type="SAM" id="Phobius"/>
    </source>
</evidence>
<evidence type="ECO:0000313" key="3">
    <source>
        <dbReference type="Proteomes" id="UP000289738"/>
    </source>
</evidence>